<keyword evidence="3" id="KW-1185">Reference proteome</keyword>
<dbReference type="EMBL" id="FUYP01000003">
    <property type="protein sequence ID" value="SKB32350.1"/>
    <property type="molecule type" value="Genomic_DNA"/>
</dbReference>
<feature type="region of interest" description="Disordered" evidence="1">
    <location>
        <begin position="411"/>
        <end position="437"/>
    </location>
</feature>
<evidence type="ECO:0000313" key="3">
    <source>
        <dbReference type="Proteomes" id="UP000190044"/>
    </source>
</evidence>
<dbReference type="Proteomes" id="UP000190044">
    <property type="component" value="Unassembled WGS sequence"/>
</dbReference>
<proteinExistence type="predicted"/>
<accession>A0A1T5ABR2</accession>
<feature type="compositionally biased region" description="Low complexity" evidence="1">
    <location>
        <begin position="106"/>
        <end position="119"/>
    </location>
</feature>
<dbReference type="RefSeq" id="WP_079637265.1">
    <property type="nucleotide sequence ID" value="NZ_FUYP01000003.1"/>
</dbReference>
<name>A0A1T5ABR2_9SPHN</name>
<protein>
    <submittedName>
        <fullName evidence="2">Uncharacterized protein</fullName>
    </submittedName>
</protein>
<evidence type="ECO:0000313" key="2">
    <source>
        <dbReference type="EMBL" id="SKB32350.1"/>
    </source>
</evidence>
<reference evidence="3" key="1">
    <citation type="submission" date="2017-02" db="EMBL/GenBank/DDBJ databases">
        <authorList>
            <person name="Varghese N."/>
            <person name="Submissions S."/>
        </authorList>
    </citation>
    <scope>NUCLEOTIDE SEQUENCE [LARGE SCALE GENOMIC DNA]</scope>
    <source>
        <strain evidence="3">R11H</strain>
    </source>
</reference>
<gene>
    <name evidence="2" type="ORF">SAMN06295937_100371</name>
</gene>
<feature type="compositionally biased region" description="Gly residues" evidence="1">
    <location>
        <begin position="424"/>
        <end position="437"/>
    </location>
</feature>
<feature type="region of interest" description="Disordered" evidence="1">
    <location>
        <begin position="106"/>
        <end position="125"/>
    </location>
</feature>
<evidence type="ECO:0000256" key="1">
    <source>
        <dbReference type="SAM" id="MobiDB-lite"/>
    </source>
</evidence>
<dbReference type="AlphaFoldDB" id="A0A1T5ABR2"/>
<organism evidence="2 3">
    <name type="scientific">Sphingopyxis flava</name>
    <dbReference type="NCBI Taxonomy" id="1507287"/>
    <lineage>
        <taxon>Bacteria</taxon>
        <taxon>Pseudomonadati</taxon>
        <taxon>Pseudomonadota</taxon>
        <taxon>Alphaproteobacteria</taxon>
        <taxon>Sphingomonadales</taxon>
        <taxon>Sphingomonadaceae</taxon>
        <taxon>Sphingopyxis</taxon>
    </lineage>
</organism>
<sequence>MSSLYNRTELTPFTRATAEQVNAETAKIKGAIDALQILIGQIVAGTPLASYTWMAFADSADGTANFTTGEPGDRQYIGLAYGRATDEESAVPGDYVWTRFRGADGVNGTDGSDGTNGSDGTDGEDGNYRDIKFQRASSQPATPILAAPAGWFDAIPTGEAALWFTVATKSAAGELLSTWSIPARLNATVNRGPYDAGTTYYHYETVTFNGGTYMLTVESSTGNAPSGTSQANAYWDVVAAPGSEGAPATPPSAFSATIDLTSSAAGANLRTIADAAGYTGMSDATITFNVPNGVTIQGVTGSGKGVDTGSWPSTSYAVNLALVVQNGGKIYGGGGRGGDGGGGIAGAGGDAVYCREDIDITIDSGGGIWGAGGGGGGGSGSFATGFVVKNGGGGGGGGFPNGAGGAGGIGDINDGSPGNDATISGGGTGGAGGGAGATAGGAGGNAASAGASSGGAAGYAVRKNGFTVPVTNNGSMTGTAG</sequence>